<feature type="compositionally biased region" description="Basic and acidic residues" evidence="1">
    <location>
        <begin position="102"/>
        <end position="115"/>
    </location>
</feature>
<dbReference type="STRING" id="1470434.AZF00_08435"/>
<organism evidence="3 4">
    <name type="scientific">Zhongshania aliphaticivorans</name>
    <dbReference type="NCBI Taxonomy" id="1470434"/>
    <lineage>
        <taxon>Bacteria</taxon>
        <taxon>Pseudomonadati</taxon>
        <taxon>Pseudomonadota</taxon>
        <taxon>Gammaproteobacteria</taxon>
        <taxon>Cellvibrionales</taxon>
        <taxon>Spongiibacteraceae</taxon>
        <taxon>Zhongshania</taxon>
    </lineage>
</organism>
<evidence type="ECO:0000256" key="2">
    <source>
        <dbReference type="SAM" id="SignalP"/>
    </source>
</evidence>
<gene>
    <name evidence="3" type="ORF">AZF00_08435</name>
</gene>
<dbReference type="RefSeq" id="WP_008247887.1">
    <property type="nucleotide sequence ID" value="NZ_CP014544.1"/>
</dbReference>
<sequence>MTRLVIKNWLYPALLIIFGSVSPSFAGSGHQSSAGKADCGTLKTLLDNGVAPQDIAKDALVMQAMMSKCASHFKPSVDPTAHDSPSQQGQTPVAPKAQTESEPVKSHDDSHAHQH</sequence>
<evidence type="ECO:0000256" key="1">
    <source>
        <dbReference type="SAM" id="MobiDB-lite"/>
    </source>
</evidence>
<feature type="chain" id="PRO_5007275039" description="Secreted protein" evidence="2">
    <location>
        <begin position="27"/>
        <end position="115"/>
    </location>
</feature>
<dbReference type="EMBL" id="CP014544">
    <property type="protein sequence ID" value="AMO68330.1"/>
    <property type="molecule type" value="Genomic_DNA"/>
</dbReference>
<name>A0A127M510_9GAMM</name>
<proteinExistence type="predicted"/>
<keyword evidence="2" id="KW-0732">Signal</keyword>
<feature type="signal peptide" evidence="2">
    <location>
        <begin position="1"/>
        <end position="26"/>
    </location>
</feature>
<evidence type="ECO:0008006" key="5">
    <source>
        <dbReference type="Google" id="ProtNLM"/>
    </source>
</evidence>
<accession>A0A127M510</accession>
<reference evidence="3 4" key="1">
    <citation type="submission" date="2015-12" db="EMBL/GenBank/DDBJ databases">
        <authorList>
            <person name="Shamseldin A."/>
            <person name="Moawad H."/>
            <person name="Abd El-Rahim W.M."/>
            <person name="Sadowsky M.J."/>
        </authorList>
    </citation>
    <scope>NUCLEOTIDE SEQUENCE [LARGE SCALE GENOMIC DNA]</scope>
    <source>
        <strain evidence="3 4">SM2</strain>
    </source>
</reference>
<protein>
    <recommendedName>
        <fullName evidence="5">Secreted protein</fullName>
    </recommendedName>
</protein>
<dbReference type="AlphaFoldDB" id="A0A127M510"/>
<evidence type="ECO:0000313" key="4">
    <source>
        <dbReference type="Proteomes" id="UP000074119"/>
    </source>
</evidence>
<feature type="region of interest" description="Disordered" evidence="1">
    <location>
        <begin position="73"/>
        <end position="115"/>
    </location>
</feature>
<dbReference type="KEGG" id="zal:AZF00_08435"/>
<evidence type="ECO:0000313" key="3">
    <source>
        <dbReference type="EMBL" id="AMO68330.1"/>
    </source>
</evidence>
<dbReference type="Proteomes" id="UP000074119">
    <property type="component" value="Chromosome"/>
</dbReference>